<name>A0A9P6JA43_MORAP</name>
<evidence type="ECO:0008006" key="4">
    <source>
        <dbReference type="Google" id="ProtNLM"/>
    </source>
</evidence>
<proteinExistence type="predicted"/>
<dbReference type="InterPro" id="IPR023214">
    <property type="entry name" value="HAD_sf"/>
</dbReference>
<dbReference type="OrthoDB" id="432299at2759"/>
<dbReference type="SFLD" id="SFLDS00003">
    <property type="entry name" value="Haloacid_Dehalogenase"/>
    <property type="match status" value="1"/>
</dbReference>
<dbReference type="EMBL" id="JAAAHY010000230">
    <property type="protein sequence ID" value="KAF9965695.1"/>
    <property type="molecule type" value="Genomic_DNA"/>
</dbReference>
<comment type="caution">
    <text evidence="2">The sequence shown here is derived from an EMBL/GenBank/DDBJ whole genome shotgun (WGS) entry which is preliminary data.</text>
</comment>
<accession>A0A9P6JA43</accession>
<sequence>MTVLKDPTKYPSKMPTAIFLDSGGVINDNAQRAPQWLQYLGEFLPTTALGGTAQVWRQANLQILKPFFSRWYDYMAQANALAAAQAGVTEEGRVVNVSSIFERLHLLIWILEMCTVAANQLPELETRILPSLTEEDLFQIAKSAHLYAIHRVKADFPGAVETIRELALSGNQDGFKMYTSSGDSSEDLEIILKGLGVFECFHAVYGADKVNCLKMSPLYYEKVFAQVGVRVVSRDAGTGQVVDDGSSSSSSSSSGEDRDEVVVLDDSEKALRWAHVHGARTVLITDTEVDLTLEANRHIDFQLKALSDLPALLDAWRVHLEGTK</sequence>
<evidence type="ECO:0000256" key="1">
    <source>
        <dbReference type="SAM" id="MobiDB-lite"/>
    </source>
</evidence>
<evidence type="ECO:0000313" key="2">
    <source>
        <dbReference type="EMBL" id="KAF9965695.1"/>
    </source>
</evidence>
<dbReference type="SFLD" id="SFLDG01129">
    <property type="entry name" value="C1.5:_HAD__Beta-PGM__Phosphata"/>
    <property type="match status" value="1"/>
</dbReference>
<protein>
    <recommendedName>
        <fullName evidence="4">HAD-like protein</fullName>
    </recommendedName>
</protein>
<feature type="region of interest" description="Disordered" evidence="1">
    <location>
        <begin position="239"/>
        <end position="259"/>
    </location>
</feature>
<reference evidence="2" key="1">
    <citation type="journal article" date="2020" name="Fungal Divers.">
        <title>Resolving the Mortierellaceae phylogeny through synthesis of multi-gene phylogenetics and phylogenomics.</title>
        <authorList>
            <person name="Vandepol N."/>
            <person name="Liber J."/>
            <person name="Desiro A."/>
            <person name="Na H."/>
            <person name="Kennedy M."/>
            <person name="Barry K."/>
            <person name="Grigoriev I.V."/>
            <person name="Miller A.N."/>
            <person name="O'Donnell K."/>
            <person name="Stajich J.E."/>
            <person name="Bonito G."/>
        </authorList>
    </citation>
    <scope>NUCLEOTIDE SEQUENCE</scope>
    <source>
        <strain evidence="2">CK1249</strain>
    </source>
</reference>
<dbReference type="InterPro" id="IPR036412">
    <property type="entry name" value="HAD-like_sf"/>
</dbReference>
<organism evidence="2 3">
    <name type="scientific">Mortierella alpina</name>
    <name type="common">Oleaginous fungus</name>
    <name type="synonym">Mortierella renispora</name>
    <dbReference type="NCBI Taxonomy" id="64518"/>
    <lineage>
        <taxon>Eukaryota</taxon>
        <taxon>Fungi</taxon>
        <taxon>Fungi incertae sedis</taxon>
        <taxon>Mucoromycota</taxon>
        <taxon>Mortierellomycotina</taxon>
        <taxon>Mortierellomycetes</taxon>
        <taxon>Mortierellales</taxon>
        <taxon>Mortierellaceae</taxon>
        <taxon>Mortierella</taxon>
    </lineage>
</organism>
<dbReference type="Pfam" id="PF00702">
    <property type="entry name" value="Hydrolase"/>
    <property type="match status" value="1"/>
</dbReference>
<gene>
    <name evidence="2" type="ORF">BGZ70_004329</name>
</gene>
<dbReference type="Gene3D" id="3.40.50.1000">
    <property type="entry name" value="HAD superfamily/HAD-like"/>
    <property type="match status" value="1"/>
</dbReference>
<dbReference type="AlphaFoldDB" id="A0A9P6JA43"/>
<keyword evidence="3" id="KW-1185">Reference proteome</keyword>
<evidence type="ECO:0000313" key="3">
    <source>
        <dbReference type="Proteomes" id="UP000738359"/>
    </source>
</evidence>
<dbReference type="Proteomes" id="UP000738359">
    <property type="component" value="Unassembled WGS sequence"/>
</dbReference>
<dbReference type="SUPFAM" id="SSF56784">
    <property type="entry name" value="HAD-like"/>
    <property type="match status" value="1"/>
</dbReference>